<accession>A0A4P9C4S0</accession>
<keyword evidence="2" id="KW-1185">Reference proteome</keyword>
<sequence>MTEYAIVGVKMVDFKDKEGNAIKGASLYIVSKDKSVIGMKAQKIWLNEDICDMLDFDLTKSVNQKLHVFFNEYGKVADIQLIA</sequence>
<name>A0A4P9C4S0_EUBML</name>
<reference evidence="1 2" key="1">
    <citation type="submission" date="2018-05" db="EMBL/GenBank/DDBJ databases">
        <title>Genome comparison of Eubacterium sp.</title>
        <authorList>
            <person name="Feng Y."/>
            <person name="Sanchez-Andrea I."/>
            <person name="Stams A.J.M."/>
            <person name="De Vos W.M."/>
        </authorList>
    </citation>
    <scope>NUCLEOTIDE SEQUENCE [LARGE SCALE GENOMIC DNA]</scope>
    <source>
        <strain evidence="1 2">YI</strain>
    </source>
</reference>
<dbReference type="KEGG" id="emt:CPZ25_003535"/>
<dbReference type="RefSeq" id="WP_090410689.1">
    <property type="nucleotide sequence ID" value="NZ_CP029487.1"/>
</dbReference>
<organism evidence="1 2">
    <name type="scientific">Eubacterium maltosivorans</name>
    <dbReference type="NCBI Taxonomy" id="2041044"/>
    <lineage>
        <taxon>Bacteria</taxon>
        <taxon>Bacillati</taxon>
        <taxon>Bacillota</taxon>
        <taxon>Clostridia</taxon>
        <taxon>Eubacteriales</taxon>
        <taxon>Eubacteriaceae</taxon>
        <taxon>Eubacterium</taxon>
    </lineage>
</organism>
<evidence type="ECO:0000313" key="2">
    <source>
        <dbReference type="Proteomes" id="UP000218387"/>
    </source>
</evidence>
<dbReference type="AlphaFoldDB" id="A0A4P9C4S0"/>
<gene>
    <name evidence="1" type="ORF">CPZ25_003535</name>
</gene>
<dbReference type="EMBL" id="CP029487">
    <property type="protein sequence ID" value="QCT70428.1"/>
    <property type="molecule type" value="Genomic_DNA"/>
</dbReference>
<protein>
    <submittedName>
        <fullName evidence="1">Uncharacterized protein</fullName>
    </submittedName>
</protein>
<proteinExistence type="predicted"/>
<evidence type="ECO:0000313" key="1">
    <source>
        <dbReference type="EMBL" id="QCT70428.1"/>
    </source>
</evidence>
<dbReference type="Proteomes" id="UP000218387">
    <property type="component" value="Chromosome"/>
</dbReference>